<gene>
    <name evidence="4" type="primary">rpl10e</name>
    <name evidence="5" type="ORF">H1016_02095</name>
</gene>
<dbReference type="Gene3D" id="3.90.1170.10">
    <property type="entry name" value="Ribosomal protein L10e/L16"/>
    <property type="match status" value="1"/>
</dbReference>
<evidence type="ECO:0000256" key="1">
    <source>
        <dbReference type="ARBA" id="ARBA00008931"/>
    </source>
</evidence>
<dbReference type="InterPro" id="IPR036920">
    <property type="entry name" value="Ribosomal_uL16_sf"/>
</dbReference>
<keyword evidence="2 4" id="KW-0689">Ribosomal protein</keyword>
<dbReference type="InterPro" id="IPR047873">
    <property type="entry name" value="Ribosomal_uL16"/>
</dbReference>
<dbReference type="InterPro" id="IPR022981">
    <property type="entry name" value="Ribosomal_uL16_arc"/>
</dbReference>
<comment type="similarity">
    <text evidence="1 4">Belongs to the universal ribosomal protein uL16 family.</text>
</comment>
<dbReference type="Proteomes" id="UP000646946">
    <property type="component" value="Unassembled WGS sequence"/>
</dbReference>
<sequence length="176" mass="19812">MAERKGGVYAKYDGRPYTRQSERVPRVNYVRGVPKPKIHTFQIGDQNAEFEYEVQLISDENVQITHRALEASRVAATKTLGTAAGASFFMKVYPYPHHVLRENPMATGAGADRFQEGMSRAFGKPIGTAARIRVGQKVIGIRVNQERIELAKEALRRAKMKLPCNTRTIVQKLKKI</sequence>
<dbReference type="GO" id="GO:1990904">
    <property type="term" value="C:ribonucleoprotein complex"/>
    <property type="evidence" value="ECO:0007669"/>
    <property type="project" value="UniProtKB-KW"/>
</dbReference>
<dbReference type="EMBL" id="DVAB01000021">
    <property type="protein sequence ID" value="HIK00311.1"/>
    <property type="molecule type" value="Genomic_DNA"/>
</dbReference>
<dbReference type="GO" id="GO:0005840">
    <property type="term" value="C:ribosome"/>
    <property type="evidence" value="ECO:0007669"/>
    <property type="project" value="UniProtKB-KW"/>
</dbReference>
<evidence type="ECO:0000256" key="4">
    <source>
        <dbReference type="HAMAP-Rule" id="MF_00448"/>
    </source>
</evidence>
<reference evidence="5 6" key="1">
    <citation type="journal article" name="Nat. Commun.">
        <title>Undinarchaeota illuminate DPANN phylogeny and the impact of gene transfer on archaeal evolution.</title>
        <authorList>
            <person name="Dombrowski N."/>
            <person name="Williams T.A."/>
            <person name="Sun J."/>
            <person name="Woodcroft B.J."/>
            <person name="Lee J.H."/>
            <person name="Minh B.Q."/>
            <person name="Rinke C."/>
            <person name="Spang A."/>
        </authorList>
    </citation>
    <scope>NUCLEOTIDE SEQUENCE [LARGE SCALE GENOMIC DNA]</scope>
    <source>
        <strain evidence="5">MAG_bin1129</strain>
    </source>
</reference>
<proteinExistence type="inferred from homology"/>
<dbReference type="PIRSF" id="PIRSF005590">
    <property type="entry name" value="Ribosomal_L10"/>
    <property type="match status" value="1"/>
</dbReference>
<dbReference type="AlphaFoldDB" id="A0A832V1E3"/>
<comment type="caution">
    <text evidence="5">The sequence shown here is derived from an EMBL/GenBank/DDBJ whole genome shotgun (WGS) entry which is preliminary data.</text>
</comment>
<dbReference type="PANTHER" id="PTHR11726">
    <property type="entry name" value="60S RIBOSOMAL PROTEIN L10"/>
    <property type="match status" value="1"/>
</dbReference>
<evidence type="ECO:0000256" key="3">
    <source>
        <dbReference type="ARBA" id="ARBA00023274"/>
    </source>
</evidence>
<name>A0A832V1E3_9ARCH</name>
<organism evidence="5 6">
    <name type="scientific">Candidatus Naiadarchaeum limnaeum</name>
    <dbReference type="NCBI Taxonomy" id="2756139"/>
    <lineage>
        <taxon>Archaea</taxon>
        <taxon>Candidatus Undinarchaeota</taxon>
        <taxon>Candidatus Undinarchaeia</taxon>
        <taxon>Candidatus Naiadarchaeales</taxon>
        <taxon>Candidatus Naiadarchaeaceae</taxon>
        <taxon>Candidatus Naiadarchaeum</taxon>
    </lineage>
</organism>
<dbReference type="InterPro" id="IPR001197">
    <property type="entry name" value="Ribosomal_uL16_euk_arch"/>
</dbReference>
<evidence type="ECO:0000313" key="5">
    <source>
        <dbReference type="EMBL" id="HIK00311.1"/>
    </source>
</evidence>
<dbReference type="SUPFAM" id="SSF54686">
    <property type="entry name" value="Ribosomal protein L16p/L10e"/>
    <property type="match status" value="1"/>
</dbReference>
<keyword evidence="6" id="KW-1185">Reference proteome</keyword>
<dbReference type="Pfam" id="PF00252">
    <property type="entry name" value="Ribosomal_L16"/>
    <property type="match status" value="1"/>
</dbReference>
<accession>A0A832V1E3</accession>
<dbReference type="GO" id="GO:0003735">
    <property type="term" value="F:structural constituent of ribosome"/>
    <property type="evidence" value="ECO:0007669"/>
    <property type="project" value="InterPro"/>
</dbReference>
<evidence type="ECO:0000313" key="6">
    <source>
        <dbReference type="Proteomes" id="UP000646946"/>
    </source>
</evidence>
<dbReference type="NCBIfam" id="NF003239">
    <property type="entry name" value="PRK04199.1-4"/>
    <property type="match status" value="1"/>
</dbReference>
<evidence type="ECO:0000256" key="2">
    <source>
        <dbReference type="ARBA" id="ARBA00022980"/>
    </source>
</evidence>
<dbReference type="HAMAP" id="MF_00448">
    <property type="entry name" value="Ribosomal_uL16_arch"/>
    <property type="match status" value="1"/>
</dbReference>
<protein>
    <recommendedName>
        <fullName evidence="4">Large ribosomal subunit protein uL16</fullName>
    </recommendedName>
</protein>
<keyword evidence="3 4" id="KW-0687">Ribonucleoprotein</keyword>
<dbReference type="GO" id="GO:0006412">
    <property type="term" value="P:translation"/>
    <property type="evidence" value="ECO:0007669"/>
    <property type="project" value="UniProtKB-UniRule"/>
</dbReference>